<protein>
    <recommendedName>
        <fullName evidence="11">GH18 domain-containing protein</fullName>
    </recommendedName>
</protein>
<name>A0AB74C982_ASPFL</name>
<gene>
    <name evidence="12" type="ORF">CA14_010633</name>
</gene>
<evidence type="ECO:0000256" key="1">
    <source>
        <dbReference type="ARBA" id="ARBA00000822"/>
    </source>
</evidence>
<evidence type="ECO:0000313" key="13">
    <source>
        <dbReference type="Proteomes" id="UP000275480"/>
    </source>
</evidence>
<keyword evidence="2" id="KW-0147">Chitin-binding</keyword>
<keyword evidence="8" id="KW-0624">Polysaccharide degradation</keyword>
<dbReference type="GO" id="GO:0000272">
    <property type="term" value="P:polysaccharide catabolic process"/>
    <property type="evidence" value="ECO:0007669"/>
    <property type="project" value="UniProtKB-KW"/>
</dbReference>
<comment type="similarity">
    <text evidence="10">Belongs to the glycosyl hydrolase 18 family.</text>
</comment>
<keyword evidence="7 9" id="KW-0326">Glycosidase</keyword>
<dbReference type="InterPro" id="IPR001223">
    <property type="entry name" value="Glyco_hydro18_cat"/>
</dbReference>
<evidence type="ECO:0000256" key="2">
    <source>
        <dbReference type="ARBA" id="ARBA00022669"/>
    </source>
</evidence>
<dbReference type="PANTHER" id="PTHR47700:SF2">
    <property type="entry name" value="CHITINASE"/>
    <property type="match status" value="1"/>
</dbReference>
<dbReference type="InterPro" id="IPR001579">
    <property type="entry name" value="Glyco_hydro_18_chit_AS"/>
</dbReference>
<evidence type="ECO:0000256" key="9">
    <source>
        <dbReference type="RuleBase" id="RU000489"/>
    </source>
</evidence>
<dbReference type="GO" id="GO:0008843">
    <property type="term" value="F:endochitinase activity"/>
    <property type="evidence" value="ECO:0007669"/>
    <property type="project" value="UniProtKB-EC"/>
</dbReference>
<feature type="domain" description="GH18" evidence="11">
    <location>
        <begin position="66"/>
        <end position="240"/>
    </location>
</feature>
<keyword evidence="3 9" id="KW-0378">Hydrolase</keyword>
<dbReference type="SUPFAM" id="SSF51445">
    <property type="entry name" value="(Trans)glycosidases"/>
    <property type="match status" value="1"/>
</dbReference>
<dbReference type="AlphaFoldDB" id="A0AB74C982"/>
<evidence type="ECO:0000256" key="6">
    <source>
        <dbReference type="ARBA" id="ARBA00023277"/>
    </source>
</evidence>
<keyword evidence="6" id="KW-0119">Carbohydrate metabolism</keyword>
<organism evidence="12 13">
    <name type="scientific">Aspergillus flavus</name>
    <dbReference type="NCBI Taxonomy" id="5059"/>
    <lineage>
        <taxon>Eukaryota</taxon>
        <taxon>Fungi</taxon>
        <taxon>Dikarya</taxon>
        <taxon>Ascomycota</taxon>
        <taxon>Pezizomycotina</taxon>
        <taxon>Eurotiomycetes</taxon>
        <taxon>Eurotiomycetidae</taxon>
        <taxon>Eurotiales</taxon>
        <taxon>Aspergillaceae</taxon>
        <taxon>Aspergillus</taxon>
        <taxon>Aspergillus subgen. Circumdati</taxon>
    </lineage>
</organism>
<dbReference type="GO" id="GO:0008061">
    <property type="term" value="F:chitin binding"/>
    <property type="evidence" value="ECO:0007669"/>
    <property type="project" value="UniProtKB-KW"/>
</dbReference>
<dbReference type="InterPro" id="IPR017853">
    <property type="entry name" value="GH"/>
</dbReference>
<sequence length="240" mass="26969">MPTPVQGATYGLQISGTEKPSNRTALADLNPCPLNTCYDTWGFCGTTVDFYTKSPADTGAPGTVKPETNSYISNCGMEIVNNGKAPDQLKTIEYFEAIKKISANKYSYIHFVFITVTSSFDVDISDVEYKFSRFVKISGFKKILTFSGWAFSTEADTFQRFRDTTKKEYRETFVNNLVSYMNRKNLDGFDFDWEYPSAPDIPDITSGSPEEEDNYLTFLQLLQSKLPSEKSLSLAVPASY</sequence>
<keyword evidence="5" id="KW-0843">Virulence</keyword>
<keyword evidence="4" id="KW-0146">Chitin degradation</keyword>
<evidence type="ECO:0000256" key="8">
    <source>
        <dbReference type="ARBA" id="ARBA00023326"/>
    </source>
</evidence>
<evidence type="ECO:0000313" key="12">
    <source>
        <dbReference type="EMBL" id="RMZ42112.1"/>
    </source>
</evidence>
<dbReference type="PROSITE" id="PS51910">
    <property type="entry name" value="GH18_2"/>
    <property type="match status" value="1"/>
</dbReference>
<comment type="caution">
    <text evidence="12">The sequence shown here is derived from an EMBL/GenBank/DDBJ whole genome shotgun (WGS) entry which is preliminary data.</text>
</comment>
<dbReference type="Gene3D" id="3.20.20.80">
    <property type="entry name" value="Glycosidases"/>
    <property type="match status" value="1"/>
</dbReference>
<dbReference type="GO" id="GO:0006032">
    <property type="term" value="P:chitin catabolic process"/>
    <property type="evidence" value="ECO:0007669"/>
    <property type="project" value="UniProtKB-KW"/>
</dbReference>
<evidence type="ECO:0000256" key="10">
    <source>
        <dbReference type="RuleBase" id="RU004453"/>
    </source>
</evidence>
<evidence type="ECO:0000256" key="7">
    <source>
        <dbReference type="ARBA" id="ARBA00023295"/>
    </source>
</evidence>
<dbReference type="Pfam" id="PF00704">
    <property type="entry name" value="Glyco_hydro_18"/>
    <property type="match status" value="1"/>
</dbReference>
<reference evidence="12 13" key="1">
    <citation type="submission" date="2018-07" db="EMBL/GenBank/DDBJ databases">
        <title>Identification of spontaneous genetic mutation associated with occurrence of a yellow conidial color mutant of Aspergillus flavus.</title>
        <authorList>
            <person name="Chang P.-K."/>
            <person name="Mack B.M."/>
            <person name="Scharfenstein L."/>
            <person name="Gilbert M.K."/>
        </authorList>
    </citation>
    <scope>NUCLEOTIDE SEQUENCE [LARGE SCALE GENOMIC DNA]</scope>
    <source>
        <strain evidence="12 13">CA14</strain>
    </source>
</reference>
<accession>A0AB74C982</accession>
<evidence type="ECO:0000256" key="3">
    <source>
        <dbReference type="ARBA" id="ARBA00022801"/>
    </source>
</evidence>
<evidence type="ECO:0000256" key="4">
    <source>
        <dbReference type="ARBA" id="ARBA00023024"/>
    </source>
</evidence>
<comment type="catalytic activity">
    <reaction evidence="1">
        <text>Random endo-hydrolysis of N-acetyl-beta-D-glucosaminide (1-&gt;4)-beta-linkages in chitin and chitodextrins.</text>
        <dbReference type="EC" id="3.2.1.14"/>
    </reaction>
</comment>
<dbReference type="InterPro" id="IPR053214">
    <property type="entry name" value="LysM12-like"/>
</dbReference>
<proteinExistence type="inferred from homology"/>
<evidence type="ECO:0000259" key="11">
    <source>
        <dbReference type="PROSITE" id="PS51910"/>
    </source>
</evidence>
<dbReference type="Proteomes" id="UP000275480">
    <property type="component" value="Unassembled WGS sequence"/>
</dbReference>
<dbReference type="PANTHER" id="PTHR47700">
    <property type="entry name" value="V CHITINASE, PUTATIVE (AFU_ORTHOLOGUE AFUA_6G13720)-RELATED"/>
    <property type="match status" value="1"/>
</dbReference>
<evidence type="ECO:0000256" key="5">
    <source>
        <dbReference type="ARBA" id="ARBA00023026"/>
    </source>
</evidence>
<dbReference type="PROSITE" id="PS01095">
    <property type="entry name" value="GH18_1"/>
    <property type="match status" value="1"/>
</dbReference>
<dbReference type="EMBL" id="QQZZ01000105">
    <property type="protein sequence ID" value="RMZ42112.1"/>
    <property type="molecule type" value="Genomic_DNA"/>
</dbReference>